<sequence>MSTDIVTAERVASTLGSHGIEATTDASGRGVHATVGDVEVMLVILDSVLIARTASVTEVSSGTPDPKLYLAANQVNAAYPHARCIVVNREENITLRTEAELPIAAGLDGAQLDSALTRAINAVTHAQDMLKAVSEQFGA</sequence>
<dbReference type="RefSeq" id="WP_108404091.1">
    <property type="nucleotide sequence ID" value="NZ_CP026948.1"/>
</dbReference>
<dbReference type="Pfam" id="PF10722">
    <property type="entry name" value="YbjN"/>
    <property type="match status" value="1"/>
</dbReference>
<keyword evidence="2" id="KW-1185">Reference proteome</keyword>
<evidence type="ECO:0000313" key="1">
    <source>
        <dbReference type="EMBL" id="AWB84082.1"/>
    </source>
</evidence>
<dbReference type="InterPro" id="IPR019660">
    <property type="entry name" value="Put_sensory_transdc_reg_YbjN"/>
</dbReference>
<dbReference type="KEGG" id="clia:C3E79_05980"/>
<organism evidence="1 2">
    <name type="scientific">Corynebacterium liangguodongii</name>
    <dbReference type="NCBI Taxonomy" id="2079535"/>
    <lineage>
        <taxon>Bacteria</taxon>
        <taxon>Bacillati</taxon>
        <taxon>Actinomycetota</taxon>
        <taxon>Actinomycetes</taxon>
        <taxon>Mycobacteriales</taxon>
        <taxon>Corynebacteriaceae</taxon>
        <taxon>Corynebacterium</taxon>
    </lineage>
</organism>
<protein>
    <submittedName>
        <fullName evidence="1">Uncharacterized protein</fullName>
    </submittedName>
</protein>
<gene>
    <name evidence="1" type="ORF">C3E79_05980</name>
</gene>
<accession>A0A2S0WEJ2</accession>
<evidence type="ECO:0000313" key="2">
    <source>
        <dbReference type="Proteomes" id="UP000244754"/>
    </source>
</evidence>
<dbReference type="AlphaFoldDB" id="A0A2S0WEJ2"/>
<name>A0A2S0WEJ2_9CORY</name>
<proteinExistence type="predicted"/>
<reference evidence="2" key="1">
    <citation type="submission" date="2018-01" db="EMBL/GenBank/DDBJ databases">
        <authorList>
            <person name="Li J."/>
        </authorList>
    </citation>
    <scope>NUCLEOTIDE SEQUENCE [LARGE SCALE GENOMIC DNA]</scope>
    <source>
        <strain evidence="2">2184</strain>
    </source>
</reference>
<dbReference type="EMBL" id="CP026948">
    <property type="protein sequence ID" value="AWB84082.1"/>
    <property type="molecule type" value="Genomic_DNA"/>
</dbReference>
<dbReference type="OrthoDB" id="4423019at2"/>
<dbReference type="Proteomes" id="UP000244754">
    <property type="component" value="Chromosome"/>
</dbReference>